<name>A0ABU4HZF5_9ACTN</name>
<accession>A0ABU4HZF5</accession>
<evidence type="ECO:0000259" key="1">
    <source>
        <dbReference type="PROSITE" id="PS51387"/>
    </source>
</evidence>
<dbReference type="Pfam" id="PF01565">
    <property type="entry name" value="FAD_binding_4"/>
    <property type="match status" value="1"/>
</dbReference>
<dbReference type="PROSITE" id="PS51387">
    <property type="entry name" value="FAD_PCMH"/>
    <property type="match status" value="1"/>
</dbReference>
<dbReference type="RefSeq" id="WP_318601277.1">
    <property type="nucleotide sequence ID" value="NZ_JAWSTH010000170.1"/>
</dbReference>
<protein>
    <submittedName>
        <fullName evidence="2">FAD-binding protein</fullName>
    </submittedName>
</protein>
<dbReference type="PANTHER" id="PTHR11748">
    <property type="entry name" value="D-LACTATE DEHYDROGENASE"/>
    <property type="match status" value="1"/>
</dbReference>
<dbReference type="InterPro" id="IPR036318">
    <property type="entry name" value="FAD-bd_PCMH-like_sf"/>
</dbReference>
<comment type="caution">
    <text evidence="2">The sequence shown here is derived from an EMBL/GenBank/DDBJ whole genome shotgun (WGS) entry which is preliminary data.</text>
</comment>
<proteinExistence type="predicted"/>
<dbReference type="Gene3D" id="3.30.465.10">
    <property type="match status" value="1"/>
</dbReference>
<reference evidence="3" key="1">
    <citation type="submission" date="2023-07" db="EMBL/GenBank/DDBJ databases">
        <title>Conexibacter stalactiti sp. nov., isolated from stalactites in a lava cave and emended description of the genus Conexibacter.</title>
        <authorList>
            <person name="Lee S.D."/>
        </authorList>
    </citation>
    <scope>NUCLEOTIDE SEQUENCE [LARGE SCALE GENOMIC DNA]</scope>
    <source>
        <strain evidence="3">KCTC 39840</strain>
    </source>
</reference>
<feature type="non-terminal residue" evidence="2">
    <location>
        <position position="238"/>
    </location>
</feature>
<sequence length="238" mass="23720">MAGAAAPAQLMPATAAEAAVALRDAGAVRIRGGGTKLAWGRPVAADAELRTARLDALVAHNAGDLTAVVQAGLPLARAQAELAAAGQMLALDPPDGGATIGGVVATGDSGPLRHRYGAPRDLVLGVQVALPDGTVARAGSQVIKNVAGYDLAKLMSGACGTLGLLTELTVRLHPRPEACCTAVGRGGEPHAVARAASALAHLPLEADALDLRWEGEEGAVLARFGGRAAPARGAAALR</sequence>
<dbReference type="EMBL" id="JAWSTH010000170">
    <property type="protein sequence ID" value="MDW5598713.1"/>
    <property type="molecule type" value="Genomic_DNA"/>
</dbReference>
<keyword evidence="3" id="KW-1185">Reference proteome</keyword>
<dbReference type="Proteomes" id="UP001284601">
    <property type="component" value="Unassembled WGS sequence"/>
</dbReference>
<dbReference type="InterPro" id="IPR016166">
    <property type="entry name" value="FAD-bd_PCMH"/>
</dbReference>
<dbReference type="InterPro" id="IPR006094">
    <property type="entry name" value="Oxid_FAD_bind_N"/>
</dbReference>
<feature type="domain" description="FAD-binding PCMH-type" evidence="1">
    <location>
        <begin position="1"/>
        <end position="175"/>
    </location>
</feature>
<evidence type="ECO:0000313" key="2">
    <source>
        <dbReference type="EMBL" id="MDW5598713.1"/>
    </source>
</evidence>
<organism evidence="2 3">
    <name type="scientific">Conexibacter stalactiti</name>
    <dbReference type="NCBI Taxonomy" id="1940611"/>
    <lineage>
        <taxon>Bacteria</taxon>
        <taxon>Bacillati</taxon>
        <taxon>Actinomycetota</taxon>
        <taxon>Thermoleophilia</taxon>
        <taxon>Solirubrobacterales</taxon>
        <taxon>Conexibacteraceae</taxon>
        <taxon>Conexibacter</taxon>
    </lineage>
</organism>
<dbReference type="PANTHER" id="PTHR11748:SF103">
    <property type="entry name" value="GLYCOLATE OXIDASE SUBUNIT GLCE"/>
    <property type="match status" value="1"/>
</dbReference>
<gene>
    <name evidence="2" type="ORF">R7226_30405</name>
</gene>
<dbReference type="InterPro" id="IPR016169">
    <property type="entry name" value="FAD-bd_PCMH_sub2"/>
</dbReference>
<evidence type="ECO:0000313" key="3">
    <source>
        <dbReference type="Proteomes" id="UP001284601"/>
    </source>
</evidence>
<dbReference type="SUPFAM" id="SSF56176">
    <property type="entry name" value="FAD-binding/transporter-associated domain-like"/>
    <property type="match status" value="1"/>
</dbReference>